<protein>
    <submittedName>
        <fullName evidence="1">Uncharacterized protein</fullName>
    </submittedName>
</protein>
<gene>
    <name evidence="1" type="ORF">ACFFJD_08310</name>
</gene>
<evidence type="ECO:0000313" key="1">
    <source>
        <dbReference type="EMBL" id="MFC0314851.1"/>
    </source>
</evidence>
<name>A0ABV6H7K3_9ACTN</name>
<dbReference type="RefSeq" id="WP_382363019.1">
    <property type="nucleotide sequence ID" value="NZ_JBHLWV010000018.1"/>
</dbReference>
<reference evidence="1 2" key="1">
    <citation type="submission" date="2024-09" db="EMBL/GenBank/DDBJ databases">
        <authorList>
            <person name="Sun Q."/>
            <person name="Mori K."/>
        </authorList>
    </citation>
    <scope>NUCLEOTIDE SEQUENCE [LARGE SCALE GENOMIC DNA]</scope>
    <source>
        <strain evidence="1 2">CCM 7957</strain>
    </source>
</reference>
<proteinExistence type="predicted"/>
<dbReference type="EMBL" id="JBHLWV010000018">
    <property type="protein sequence ID" value="MFC0314851.1"/>
    <property type="molecule type" value="Genomic_DNA"/>
</dbReference>
<organism evidence="1 2">
    <name type="scientific">Gordonia phosphorivorans</name>
    <dbReference type="NCBI Taxonomy" id="1056982"/>
    <lineage>
        <taxon>Bacteria</taxon>
        <taxon>Bacillati</taxon>
        <taxon>Actinomycetota</taxon>
        <taxon>Actinomycetes</taxon>
        <taxon>Mycobacteriales</taxon>
        <taxon>Gordoniaceae</taxon>
        <taxon>Gordonia</taxon>
    </lineage>
</organism>
<accession>A0ABV6H7K3</accession>
<keyword evidence="2" id="KW-1185">Reference proteome</keyword>
<evidence type="ECO:0000313" key="2">
    <source>
        <dbReference type="Proteomes" id="UP001589783"/>
    </source>
</evidence>
<dbReference type="Proteomes" id="UP001589783">
    <property type="component" value="Unassembled WGS sequence"/>
</dbReference>
<sequence length="52" mass="5668">MITLAQHLAAHAPYMSEANRGRVDRTGYIITVRTAGLRQLDDAAAGKKRLTS</sequence>
<comment type="caution">
    <text evidence="1">The sequence shown here is derived from an EMBL/GenBank/DDBJ whole genome shotgun (WGS) entry which is preliminary data.</text>
</comment>